<protein>
    <submittedName>
        <fullName evidence="2">Uncharacterized protein</fullName>
    </submittedName>
</protein>
<comment type="caution">
    <text evidence="2">The sequence shown here is derived from an EMBL/GenBank/DDBJ whole genome shotgun (WGS) entry which is preliminary data.</text>
</comment>
<feature type="compositionally biased region" description="Basic and acidic residues" evidence="1">
    <location>
        <begin position="107"/>
        <end position="116"/>
    </location>
</feature>
<organism evidence="2 3">
    <name type="scientific">Metarhizium rileyi (strain RCEF 4871)</name>
    <name type="common">Nomuraea rileyi</name>
    <dbReference type="NCBI Taxonomy" id="1649241"/>
    <lineage>
        <taxon>Eukaryota</taxon>
        <taxon>Fungi</taxon>
        <taxon>Dikarya</taxon>
        <taxon>Ascomycota</taxon>
        <taxon>Pezizomycotina</taxon>
        <taxon>Sordariomycetes</taxon>
        <taxon>Hypocreomycetidae</taxon>
        <taxon>Hypocreales</taxon>
        <taxon>Clavicipitaceae</taxon>
        <taxon>Metarhizium</taxon>
    </lineage>
</organism>
<gene>
    <name evidence="2" type="ORF">NOR_02494</name>
</gene>
<evidence type="ECO:0000313" key="2">
    <source>
        <dbReference type="EMBL" id="OAA46858.1"/>
    </source>
</evidence>
<feature type="compositionally biased region" description="Polar residues" evidence="1">
    <location>
        <begin position="117"/>
        <end position="128"/>
    </location>
</feature>
<reference evidence="2 3" key="1">
    <citation type="journal article" date="2016" name="Genome Biol. Evol.">
        <title>Divergent and convergent evolution of fungal pathogenicity.</title>
        <authorList>
            <person name="Shang Y."/>
            <person name="Xiao G."/>
            <person name="Zheng P."/>
            <person name="Cen K."/>
            <person name="Zhan S."/>
            <person name="Wang C."/>
        </authorList>
    </citation>
    <scope>NUCLEOTIDE SEQUENCE [LARGE SCALE GENOMIC DNA]</scope>
    <source>
        <strain evidence="2 3">RCEF 4871</strain>
    </source>
</reference>
<keyword evidence="3" id="KW-1185">Reference proteome</keyword>
<sequence>MATPAPAGLVLHGPRRKGFPPLLTRTLKLALQRATTVMYDPKEEIATSSSRGNSNPQDTLPSHLVLIEYLRARSPAYQRLRDIRQKVRADTPSKKEASITSDNPAKSQDRAGKARPETTTFVANASVQ</sequence>
<dbReference type="AlphaFoldDB" id="A0A162JNP5"/>
<accession>A0A162JNP5</accession>
<feature type="compositionally biased region" description="Basic and acidic residues" evidence="1">
    <location>
        <begin position="83"/>
        <end position="97"/>
    </location>
</feature>
<proteinExistence type="predicted"/>
<name>A0A162JNP5_METRR</name>
<evidence type="ECO:0000256" key="1">
    <source>
        <dbReference type="SAM" id="MobiDB-lite"/>
    </source>
</evidence>
<feature type="region of interest" description="Disordered" evidence="1">
    <location>
        <begin position="83"/>
        <end position="128"/>
    </location>
</feature>
<dbReference type="Proteomes" id="UP000243498">
    <property type="component" value="Unassembled WGS sequence"/>
</dbReference>
<dbReference type="EMBL" id="AZHC01000006">
    <property type="protein sequence ID" value="OAA46858.1"/>
    <property type="molecule type" value="Genomic_DNA"/>
</dbReference>
<evidence type="ECO:0000313" key="3">
    <source>
        <dbReference type="Proteomes" id="UP000243498"/>
    </source>
</evidence>